<feature type="region of interest" description="Disordered" evidence="1">
    <location>
        <begin position="78"/>
        <end position="293"/>
    </location>
</feature>
<protein>
    <recommendedName>
        <fullName evidence="2">DUF7626 domain-containing protein</fullName>
    </recommendedName>
</protein>
<dbReference type="Proteomes" id="UP001521116">
    <property type="component" value="Unassembled WGS sequence"/>
</dbReference>
<evidence type="ECO:0000313" key="3">
    <source>
        <dbReference type="EMBL" id="KAL1635342.1"/>
    </source>
</evidence>
<evidence type="ECO:0000259" key="2">
    <source>
        <dbReference type="Pfam" id="PF24625"/>
    </source>
</evidence>
<gene>
    <name evidence="3" type="ORF">SLS56_001765</name>
</gene>
<feature type="compositionally biased region" description="Low complexity" evidence="1">
    <location>
        <begin position="206"/>
        <end position="230"/>
    </location>
</feature>
<sequence length="402" mass="42706">MAGESQGQLGSPDPLTADFNTYRHISSHTETPNTFQAAVSLDEEGWDMDGEFEMEDYEFAPGYMAYGMKDGQCNPGGILSGPTAFENSSPAEDLHMEGDHVQNDNTNNNLHSPAALETSNPGPSLDLESESAPAIVKTPKSTKTLETEYHTTPTATAGIADESINIQPSRRAESLGVEDDLAMDLDNGFNPRPSTSINSAPGISMSHLSTEDISSDSSNDSGSDSDTSLDAYERPMKAQAHAAETEATTASSSKGLSSKPKKRNPLTTTPPPPTTRHPGIAAHKRALPPTGPLDATDTLIMTLKGGGHSDKAVAAALVARGLHAYDPKSISTRHRRIREARAAETDRALRLRRRRWTAAEDEALVGAYLGALRRQDDEGRGRGGRGEGCGELLFGGGVRGAV</sequence>
<proteinExistence type="predicted"/>
<feature type="compositionally biased region" description="Polar residues" evidence="1">
    <location>
        <begin position="103"/>
        <end position="122"/>
    </location>
</feature>
<feature type="domain" description="DUF7626" evidence="2">
    <location>
        <begin position="293"/>
        <end position="346"/>
    </location>
</feature>
<feature type="compositionally biased region" description="Basic and acidic residues" evidence="1">
    <location>
        <begin position="92"/>
        <end position="102"/>
    </location>
</feature>
<reference evidence="3 4" key="1">
    <citation type="submission" date="2024-02" db="EMBL/GenBank/DDBJ databases">
        <title>De novo assembly and annotation of 12 fungi associated with fruit tree decline syndrome in Ontario, Canada.</title>
        <authorList>
            <person name="Sulman M."/>
            <person name="Ellouze W."/>
            <person name="Ilyukhin E."/>
        </authorList>
    </citation>
    <scope>NUCLEOTIDE SEQUENCE [LARGE SCALE GENOMIC DNA]</scope>
    <source>
        <strain evidence="3 4">M1-105</strain>
    </source>
</reference>
<evidence type="ECO:0000256" key="1">
    <source>
        <dbReference type="SAM" id="MobiDB-lite"/>
    </source>
</evidence>
<evidence type="ECO:0000313" key="4">
    <source>
        <dbReference type="Proteomes" id="UP001521116"/>
    </source>
</evidence>
<name>A0ABR3T761_9PEZI</name>
<comment type="caution">
    <text evidence="3">The sequence shown here is derived from an EMBL/GenBank/DDBJ whole genome shotgun (WGS) entry which is preliminary data.</text>
</comment>
<feature type="compositionally biased region" description="Low complexity" evidence="1">
    <location>
        <begin position="245"/>
        <end position="258"/>
    </location>
</feature>
<feature type="compositionally biased region" description="Polar residues" evidence="1">
    <location>
        <begin position="192"/>
        <end position="201"/>
    </location>
</feature>
<keyword evidence="4" id="KW-1185">Reference proteome</keyword>
<accession>A0ABR3T761</accession>
<organism evidence="3 4">
    <name type="scientific">Neofusicoccum ribis</name>
    <dbReference type="NCBI Taxonomy" id="45134"/>
    <lineage>
        <taxon>Eukaryota</taxon>
        <taxon>Fungi</taxon>
        <taxon>Dikarya</taxon>
        <taxon>Ascomycota</taxon>
        <taxon>Pezizomycotina</taxon>
        <taxon>Dothideomycetes</taxon>
        <taxon>Dothideomycetes incertae sedis</taxon>
        <taxon>Botryosphaeriales</taxon>
        <taxon>Botryosphaeriaceae</taxon>
        <taxon>Neofusicoccum</taxon>
    </lineage>
</organism>
<dbReference type="InterPro" id="IPR056043">
    <property type="entry name" value="DUF7626"/>
</dbReference>
<dbReference type="EMBL" id="JAJVDC020000011">
    <property type="protein sequence ID" value="KAL1635342.1"/>
    <property type="molecule type" value="Genomic_DNA"/>
</dbReference>
<dbReference type="Pfam" id="PF24625">
    <property type="entry name" value="DUF7626"/>
    <property type="match status" value="1"/>
</dbReference>